<reference evidence="2" key="2">
    <citation type="journal article" date="2021" name="PeerJ">
        <title>Extensive microbial diversity within the chicken gut microbiome revealed by metagenomics and culture.</title>
        <authorList>
            <person name="Gilroy R."/>
            <person name="Ravi A."/>
            <person name="Getino M."/>
            <person name="Pursley I."/>
            <person name="Horton D.L."/>
            <person name="Alikhan N.F."/>
            <person name="Baker D."/>
            <person name="Gharbi K."/>
            <person name="Hall N."/>
            <person name="Watson M."/>
            <person name="Adriaenssens E.M."/>
            <person name="Foster-Nyarko E."/>
            <person name="Jarju S."/>
            <person name="Secka A."/>
            <person name="Antonio M."/>
            <person name="Oren A."/>
            <person name="Chaudhuri R.R."/>
            <person name="La Ragione R."/>
            <person name="Hildebrand F."/>
            <person name="Pallen M.J."/>
        </authorList>
    </citation>
    <scope>NUCLEOTIDE SEQUENCE</scope>
    <source>
        <strain evidence="2">17073</strain>
    </source>
</reference>
<evidence type="ECO:0000313" key="3">
    <source>
        <dbReference type="Proteomes" id="UP000824076"/>
    </source>
</evidence>
<reference evidence="2" key="1">
    <citation type="submission" date="2020-10" db="EMBL/GenBank/DDBJ databases">
        <authorList>
            <person name="Gilroy R."/>
        </authorList>
    </citation>
    <scope>NUCLEOTIDE SEQUENCE</scope>
    <source>
        <strain evidence="2">17073</strain>
    </source>
</reference>
<dbReference type="AlphaFoldDB" id="A0A9D1LH22"/>
<feature type="transmembrane region" description="Helical" evidence="1">
    <location>
        <begin position="25"/>
        <end position="46"/>
    </location>
</feature>
<evidence type="ECO:0000256" key="1">
    <source>
        <dbReference type="SAM" id="Phobius"/>
    </source>
</evidence>
<accession>A0A9D1LH22</accession>
<proteinExistence type="predicted"/>
<keyword evidence="1" id="KW-0812">Transmembrane</keyword>
<protein>
    <submittedName>
        <fullName evidence="2">Uncharacterized protein</fullName>
    </submittedName>
</protein>
<feature type="transmembrane region" description="Helical" evidence="1">
    <location>
        <begin position="198"/>
        <end position="221"/>
    </location>
</feature>
<dbReference type="Proteomes" id="UP000824076">
    <property type="component" value="Unassembled WGS sequence"/>
</dbReference>
<organism evidence="2 3">
    <name type="scientific">Candidatus Limisoma intestinavium</name>
    <dbReference type="NCBI Taxonomy" id="2840856"/>
    <lineage>
        <taxon>Bacteria</taxon>
        <taxon>Pseudomonadati</taxon>
        <taxon>Bacteroidota</taxon>
        <taxon>Bacteroidia</taxon>
        <taxon>Bacteroidales</taxon>
        <taxon>Candidatus Limisoma</taxon>
    </lineage>
</organism>
<feature type="transmembrane region" description="Helical" evidence="1">
    <location>
        <begin position="58"/>
        <end position="80"/>
    </location>
</feature>
<evidence type="ECO:0000313" key="2">
    <source>
        <dbReference type="EMBL" id="HIU39474.1"/>
    </source>
</evidence>
<gene>
    <name evidence="2" type="ORF">IAD18_07405</name>
</gene>
<keyword evidence="1" id="KW-0472">Membrane</keyword>
<keyword evidence="1" id="KW-1133">Transmembrane helix</keyword>
<feature type="transmembrane region" description="Helical" evidence="1">
    <location>
        <begin position="233"/>
        <end position="254"/>
    </location>
</feature>
<name>A0A9D1LH22_9BACT</name>
<sequence>MSDVFDVRRFLRLFAGTLFQSRKRWLATLASTYFGLVCMAIAIYGVVGISKAESDSMYIGFVIFTVVYFSAAASSAFAHLSKRGSRISFLMLPASNLEKYIVRLLHFTIVLGTVFVIAVVLMELTRWFVAYSFDYRVSHNFNDVLSYFKSFTADTFVFGKDYMSINVSFALLFWLHSLFFLGSALWRKFAASKTATAIIAVVLALIIAGNSGGSAFLSGWIKEMVVGGNACTLQIAANILLAVWILANYAMAYVKFTRIQIK</sequence>
<feature type="transmembrane region" description="Helical" evidence="1">
    <location>
        <begin position="165"/>
        <end position="186"/>
    </location>
</feature>
<comment type="caution">
    <text evidence="2">The sequence shown here is derived from an EMBL/GenBank/DDBJ whole genome shotgun (WGS) entry which is preliminary data.</text>
</comment>
<dbReference type="EMBL" id="DVMS01000206">
    <property type="protein sequence ID" value="HIU39474.1"/>
    <property type="molecule type" value="Genomic_DNA"/>
</dbReference>
<feature type="transmembrane region" description="Helical" evidence="1">
    <location>
        <begin position="100"/>
        <end position="122"/>
    </location>
</feature>